<dbReference type="Pfam" id="PF00076">
    <property type="entry name" value="RRM_1"/>
    <property type="match status" value="1"/>
</dbReference>
<evidence type="ECO:0000313" key="5">
    <source>
        <dbReference type="Proteomes" id="UP001651158"/>
    </source>
</evidence>
<name>A0ABR4Q4H8_9CEST</name>
<evidence type="ECO:0000313" key="4">
    <source>
        <dbReference type="EMBL" id="KAL5104492.1"/>
    </source>
</evidence>
<evidence type="ECO:0000256" key="1">
    <source>
        <dbReference type="PROSITE-ProRule" id="PRU00176"/>
    </source>
</evidence>
<dbReference type="CDD" id="cd00590">
    <property type="entry name" value="RRM_SF"/>
    <property type="match status" value="1"/>
</dbReference>
<evidence type="ECO:0000259" key="3">
    <source>
        <dbReference type="PROSITE" id="PS50102"/>
    </source>
</evidence>
<dbReference type="Gene3D" id="3.30.70.330">
    <property type="match status" value="1"/>
</dbReference>
<accession>A0ABR4Q4H8</accession>
<keyword evidence="5" id="KW-1185">Reference proteome</keyword>
<feature type="region of interest" description="Disordered" evidence="2">
    <location>
        <begin position="1"/>
        <end position="31"/>
    </location>
</feature>
<evidence type="ECO:0000256" key="2">
    <source>
        <dbReference type="SAM" id="MobiDB-lite"/>
    </source>
</evidence>
<dbReference type="InterPro" id="IPR012677">
    <property type="entry name" value="Nucleotide-bd_a/b_plait_sf"/>
</dbReference>
<dbReference type="Proteomes" id="UP001651158">
    <property type="component" value="Unassembled WGS sequence"/>
</dbReference>
<organism evidence="4 5">
    <name type="scientific">Taenia crassiceps</name>
    <dbReference type="NCBI Taxonomy" id="6207"/>
    <lineage>
        <taxon>Eukaryota</taxon>
        <taxon>Metazoa</taxon>
        <taxon>Spiralia</taxon>
        <taxon>Lophotrochozoa</taxon>
        <taxon>Platyhelminthes</taxon>
        <taxon>Cestoda</taxon>
        <taxon>Eucestoda</taxon>
        <taxon>Cyclophyllidea</taxon>
        <taxon>Taeniidae</taxon>
        <taxon>Taenia</taxon>
    </lineage>
</organism>
<protein>
    <recommendedName>
        <fullName evidence="3">RRM domain-containing protein</fullName>
    </recommendedName>
</protein>
<dbReference type="InterPro" id="IPR035979">
    <property type="entry name" value="RBD_domain_sf"/>
</dbReference>
<feature type="domain" description="RRM" evidence="3">
    <location>
        <begin position="141"/>
        <end position="219"/>
    </location>
</feature>
<reference evidence="4 5" key="1">
    <citation type="journal article" date="2022" name="Front. Cell. Infect. Microbiol.">
        <title>The Genomes of Two Strains of Taenia crassiceps the Animal Model for the Study of Human Cysticercosis.</title>
        <authorList>
            <person name="Bobes R.J."/>
            <person name="Estrada K."/>
            <person name="Rios-Valencia D.G."/>
            <person name="Calderon-Gallegos A."/>
            <person name="de la Torre P."/>
            <person name="Carrero J.C."/>
            <person name="Sanchez-Flores A."/>
            <person name="Laclette J.P."/>
        </authorList>
    </citation>
    <scope>NUCLEOTIDE SEQUENCE [LARGE SCALE GENOMIC DNA]</scope>
    <source>
        <strain evidence="4">WFUcys</strain>
    </source>
</reference>
<gene>
    <name evidence="4" type="ORF">TcWFU_006797</name>
</gene>
<dbReference type="SUPFAM" id="SSF54928">
    <property type="entry name" value="RNA-binding domain, RBD"/>
    <property type="match status" value="1"/>
</dbReference>
<dbReference type="InterPro" id="IPR000504">
    <property type="entry name" value="RRM_dom"/>
</dbReference>
<dbReference type="EMBL" id="JAKROA010000012">
    <property type="protein sequence ID" value="KAL5104492.1"/>
    <property type="molecule type" value="Genomic_DNA"/>
</dbReference>
<comment type="caution">
    <text evidence="4">The sequence shown here is derived from an EMBL/GenBank/DDBJ whole genome shotgun (WGS) entry which is preliminary data.</text>
</comment>
<dbReference type="PROSITE" id="PS50102">
    <property type="entry name" value="RRM"/>
    <property type="match status" value="1"/>
</dbReference>
<keyword evidence="1" id="KW-0694">RNA-binding</keyword>
<proteinExistence type="predicted"/>
<sequence>MRRDNHEAYVPSTEAKEEENPPQASSSAVESDEPFPAFYQWLESIIASPESSESDNVVPNISPPPLRQNPSPAVMSDLTLLLNGRILAEPNLGYLVEVSEAQRTGAAPYSQYFNFSGIKVTIPRIAELTHTNPQLGGGYMYCLFVWNLPPGFTGEDVVFHFASFGQMAEYVVGKNLARTDNQCYAIIRYCAYASGRDAAMCMNGCVINGHIVAVVLYYPTWDGMPSPLRSPTLPLTDVVPTSMSSGT</sequence>